<dbReference type="RefSeq" id="WP_344847769.1">
    <property type="nucleotide sequence ID" value="NZ_BAABDF010000007.1"/>
</dbReference>
<keyword evidence="2" id="KW-1185">Reference proteome</keyword>
<accession>A0ABP7KF08</accession>
<reference evidence="2" key="1">
    <citation type="journal article" date="2019" name="Int. J. Syst. Evol. Microbiol.">
        <title>The Global Catalogue of Microorganisms (GCM) 10K type strain sequencing project: providing services to taxonomists for standard genome sequencing and annotation.</title>
        <authorList>
            <consortium name="The Broad Institute Genomics Platform"/>
            <consortium name="The Broad Institute Genome Sequencing Center for Infectious Disease"/>
            <person name="Wu L."/>
            <person name="Ma J."/>
        </authorList>
    </citation>
    <scope>NUCLEOTIDE SEQUENCE [LARGE SCALE GENOMIC DNA]</scope>
    <source>
        <strain evidence="2">JCM 17190</strain>
    </source>
</reference>
<proteinExistence type="predicted"/>
<evidence type="ECO:0000313" key="1">
    <source>
        <dbReference type="EMBL" id="GAA3875200.1"/>
    </source>
</evidence>
<organism evidence="1 2">
    <name type="scientific">Celeribacter arenosi</name>
    <dbReference type="NCBI Taxonomy" id="792649"/>
    <lineage>
        <taxon>Bacteria</taxon>
        <taxon>Pseudomonadati</taxon>
        <taxon>Pseudomonadota</taxon>
        <taxon>Alphaproteobacteria</taxon>
        <taxon>Rhodobacterales</taxon>
        <taxon>Roseobacteraceae</taxon>
        <taxon>Celeribacter</taxon>
    </lineage>
</organism>
<gene>
    <name evidence="1" type="ORF">GCM10022404_26230</name>
</gene>
<evidence type="ECO:0008006" key="3">
    <source>
        <dbReference type="Google" id="ProtNLM"/>
    </source>
</evidence>
<evidence type="ECO:0000313" key="2">
    <source>
        <dbReference type="Proteomes" id="UP001399917"/>
    </source>
</evidence>
<comment type="caution">
    <text evidence="1">The sequence shown here is derived from an EMBL/GenBank/DDBJ whole genome shotgun (WGS) entry which is preliminary data.</text>
</comment>
<protein>
    <recommendedName>
        <fullName evidence="3">Flp pilus assembly protein TadG</fullName>
    </recommendedName>
</protein>
<dbReference type="EMBL" id="BAABDF010000007">
    <property type="protein sequence ID" value="GAA3875200.1"/>
    <property type="molecule type" value="Genomic_DNA"/>
</dbReference>
<sequence>MFNRLGKLKRTVRTFFKGDDGSATIEHVLWIPVLGGLVMLSTDATLLLHEQTYLYELSRDAARMVSVGQKTVEEAKIATETRLGSGAGYEVNVVINEEYVVASIDVPFEDIILFNGPFVGNAKLNGGVTMWIEGVGSDETDPEETT</sequence>
<name>A0ABP7KF08_9RHOB</name>
<dbReference type="Proteomes" id="UP001399917">
    <property type="component" value="Unassembled WGS sequence"/>
</dbReference>